<dbReference type="Proteomes" id="UP000250675">
    <property type="component" value="Unassembled WGS sequence"/>
</dbReference>
<dbReference type="AlphaFoldDB" id="A0A2X3DBS8"/>
<dbReference type="EMBL" id="UASO01000004">
    <property type="protein sequence ID" value="SQC22607.1"/>
    <property type="molecule type" value="Genomic_DNA"/>
</dbReference>
<dbReference type="EMBL" id="UGLJ01000002">
    <property type="protein sequence ID" value="STT94034.1"/>
    <property type="molecule type" value="Genomic_DNA"/>
</dbReference>
<protein>
    <submittedName>
        <fullName evidence="1">Phage protein GP46</fullName>
    </submittedName>
</protein>
<organism evidence="1 3">
    <name type="scientific">Klebsiella pneumoniae</name>
    <dbReference type="NCBI Taxonomy" id="573"/>
    <lineage>
        <taxon>Bacteria</taxon>
        <taxon>Pseudomonadati</taxon>
        <taxon>Pseudomonadota</taxon>
        <taxon>Gammaproteobacteria</taxon>
        <taxon>Enterobacterales</taxon>
        <taxon>Enterobacteriaceae</taxon>
        <taxon>Klebsiella/Raoultella group</taxon>
        <taxon>Klebsiella</taxon>
        <taxon>Klebsiella pneumoniae complex</taxon>
    </lineage>
</organism>
<evidence type="ECO:0000313" key="2">
    <source>
        <dbReference type="EMBL" id="STT94034.1"/>
    </source>
</evidence>
<gene>
    <name evidence="2" type="ORF">NCTC5052_02456</name>
    <name evidence="1" type="ORF">NCTC9645_03030</name>
</gene>
<reference evidence="3 4" key="1">
    <citation type="submission" date="2018-06" db="EMBL/GenBank/DDBJ databases">
        <authorList>
            <consortium name="Pathogen Informatics"/>
            <person name="Doyle S."/>
        </authorList>
    </citation>
    <scope>NUCLEOTIDE SEQUENCE [LARGE SCALE GENOMIC DNA]</scope>
    <source>
        <strain evidence="2 4">NCTC5052</strain>
        <strain evidence="1 3">NCTC9645</strain>
    </source>
</reference>
<dbReference type="Proteomes" id="UP000254103">
    <property type="component" value="Unassembled WGS sequence"/>
</dbReference>
<sequence length="118" mass="13121">MDRLLDPTTGDYTGTSTSTLANAVYLRLTIPLGSWWAQPDVGSKLHLLRREKDVTRVHKLARQYAEEALAPLTADTDGRAKSITVETFQGEPGWLLLLITVIQADGITVTFEHFVRVI</sequence>
<dbReference type="InterPro" id="IPR010877">
    <property type="entry name" value="Phage_Mu_Gp46"/>
</dbReference>
<dbReference type="Pfam" id="PF07409">
    <property type="entry name" value="GP46"/>
    <property type="match status" value="1"/>
</dbReference>
<evidence type="ECO:0000313" key="1">
    <source>
        <dbReference type="EMBL" id="SQC22607.1"/>
    </source>
</evidence>
<evidence type="ECO:0000313" key="3">
    <source>
        <dbReference type="Proteomes" id="UP000250675"/>
    </source>
</evidence>
<evidence type="ECO:0000313" key="4">
    <source>
        <dbReference type="Proteomes" id="UP000254103"/>
    </source>
</evidence>
<name>A0A2X3DBS8_KLEPN</name>
<accession>A0A2X3DBS8</accession>
<proteinExistence type="predicted"/>